<dbReference type="Proteomes" id="UP000479190">
    <property type="component" value="Unassembled WGS sequence"/>
</dbReference>
<reference evidence="1 2" key="1">
    <citation type="submission" date="2020-02" db="EMBL/GenBank/DDBJ databases">
        <authorList>
            <person name="Ferguson B K."/>
        </authorList>
    </citation>
    <scope>NUCLEOTIDE SEQUENCE [LARGE SCALE GENOMIC DNA]</scope>
</reference>
<proteinExistence type="predicted"/>
<organism evidence="1 2">
    <name type="scientific">Trichogramma brassicae</name>
    <dbReference type="NCBI Taxonomy" id="86971"/>
    <lineage>
        <taxon>Eukaryota</taxon>
        <taxon>Metazoa</taxon>
        <taxon>Ecdysozoa</taxon>
        <taxon>Arthropoda</taxon>
        <taxon>Hexapoda</taxon>
        <taxon>Insecta</taxon>
        <taxon>Pterygota</taxon>
        <taxon>Neoptera</taxon>
        <taxon>Endopterygota</taxon>
        <taxon>Hymenoptera</taxon>
        <taxon>Apocrita</taxon>
        <taxon>Proctotrupomorpha</taxon>
        <taxon>Chalcidoidea</taxon>
        <taxon>Trichogrammatidae</taxon>
        <taxon>Trichogramma</taxon>
    </lineage>
</organism>
<accession>A0A6H5J247</accession>
<evidence type="ECO:0000313" key="1">
    <source>
        <dbReference type="EMBL" id="CAB0043432.1"/>
    </source>
</evidence>
<name>A0A6H5J247_9HYME</name>
<keyword evidence="2" id="KW-1185">Reference proteome</keyword>
<sequence>MNLCSDYRCMHALSLRFGAFRQFFPVRFCALDTLPTSPKLHRYRGIAIDEIRIETAQIVDVINDLGAFADFSRPACLLASCKNRRRGSARELSKGADIGKRETRLFLCASIHIGLLERE</sequence>
<gene>
    <name evidence="1" type="ORF">TBRA_LOCUS15020</name>
</gene>
<protein>
    <submittedName>
        <fullName evidence="1">Uncharacterized protein</fullName>
    </submittedName>
</protein>
<evidence type="ECO:0000313" key="2">
    <source>
        <dbReference type="Proteomes" id="UP000479190"/>
    </source>
</evidence>
<dbReference type="EMBL" id="CADCXV010001316">
    <property type="protein sequence ID" value="CAB0043432.1"/>
    <property type="molecule type" value="Genomic_DNA"/>
</dbReference>
<dbReference type="AlphaFoldDB" id="A0A6H5J247"/>